<sequence length="321" mass="34814">MYVLGWEWYRDHYLRIADFTTPATSATVPRNRHFCAVAASSPDNSSQNIYLYGWESQSGSPNAEADIWILSIQSFRWIKVNVESLPRKAQGYTTLANGKYMLVHGGIKAGFGNEGNSDECDPQRNGLRLFDLSSLTWTETYKGLEDGHGYKVPKIVQDAIGDNAMGNSTQTAPSAGFETPALASLFQKSTTTSTPPLSGPPSTSSKTDTDTSASTKPTTIGAIAGGVVGGVLAIVLLVVGALFLKRRNNRSAQKGYAAYGTTLSRQELSGQPGTRGELNNHSDLVKELESPKPVYEMWAEHDGAGQASPYLPQTSRERRRE</sequence>
<dbReference type="OrthoDB" id="10251809at2759"/>
<keyword evidence="2" id="KW-1133">Transmembrane helix</keyword>
<feature type="compositionally biased region" description="Low complexity" evidence="1">
    <location>
        <begin position="189"/>
        <end position="215"/>
    </location>
</feature>
<dbReference type="AlphaFoldDB" id="A0A6A5TS41"/>
<organism evidence="3 4">
    <name type="scientific">Byssothecium circinans</name>
    <dbReference type="NCBI Taxonomy" id="147558"/>
    <lineage>
        <taxon>Eukaryota</taxon>
        <taxon>Fungi</taxon>
        <taxon>Dikarya</taxon>
        <taxon>Ascomycota</taxon>
        <taxon>Pezizomycotina</taxon>
        <taxon>Dothideomycetes</taxon>
        <taxon>Pleosporomycetidae</taxon>
        <taxon>Pleosporales</taxon>
        <taxon>Massarineae</taxon>
        <taxon>Massarinaceae</taxon>
        <taxon>Byssothecium</taxon>
    </lineage>
</organism>
<protein>
    <recommendedName>
        <fullName evidence="5">Kelch repeat protein-like protein</fullName>
    </recommendedName>
</protein>
<dbReference type="Proteomes" id="UP000800035">
    <property type="component" value="Unassembled WGS sequence"/>
</dbReference>
<keyword evidence="2" id="KW-0812">Transmembrane</keyword>
<name>A0A6A5TS41_9PLEO</name>
<keyword evidence="2" id="KW-0472">Membrane</keyword>
<keyword evidence="4" id="KW-1185">Reference proteome</keyword>
<dbReference type="Gene3D" id="2.120.10.80">
    <property type="entry name" value="Kelch-type beta propeller"/>
    <property type="match status" value="1"/>
</dbReference>
<feature type="transmembrane region" description="Helical" evidence="2">
    <location>
        <begin position="220"/>
        <end position="244"/>
    </location>
</feature>
<gene>
    <name evidence="3" type="ORF">CC80DRAFT_505376</name>
</gene>
<evidence type="ECO:0000256" key="1">
    <source>
        <dbReference type="SAM" id="MobiDB-lite"/>
    </source>
</evidence>
<feature type="region of interest" description="Disordered" evidence="1">
    <location>
        <begin position="295"/>
        <end position="321"/>
    </location>
</feature>
<evidence type="ECO:0000313" key="3">
    <source>
        <dbReference type="EMBL" id="KAF1955485.1"/>
    </source>
</evidence>
<dbReference type="InterPro" id="IPR011043">
    <property type="entry name" value="Gal_Oxase/kelch_b-propeller"/>
</dbReference>
<feature type="region of interest" description="Disordered" evidence="1">
    <location>
        <begin position="188"/>
        <end position="215"/>
    </location>
</feature>
<evidence type="ECO:0000256" key="2">
    <source>
        <dbReference type="SAM" id="Phobius"/>
    </source>
</evidence>
<evidence type="ECO:0000313" key="4">
    <source>
        <dbReference type="Proteomes" id="UP000800035"/>
    </source>
</evidence>
<dbReference type="EMBL" id="ML976994">
    <property type="protein sequence ID" value="KAF1955485.1"/>
    <property type="molecule type" value="Genomic_DNA"/>
</dbReference>
<accession>A0A6A5TS41</accession>
<dbReference type="SUPFAM" id="SSF50965">
    <property type="entry name" value="Galactose oxidase, central domain"/>
    <property type="match status" value="1"/>
</dbReference>
<dbReference type="InterPro" id="IPR015915">
    <property type="entry name" value="Kelch-typ_b-propeller"/>
</dbReference>
<evidence type="ECO:0008006" key="5">
    <source>
        <dbReference type="Google" id="ProtNLM"/>
    </source>
</evidence>
<proteinExistence type="predicted"/>
<reference evidence="3" key="1">
    <citation type="journal article" date="2020" name="Stud. Mycol.">
        <title>101 Dothideomycetes genomes: a test case for predicting lifestyles and emergence of pathogens.</title>
        <authorList>
            <person name="Haridas S."/>
            <person name="Albert R."/>
            <person name="Binder M."/>
            <person name="Bloem J."/>
            <person name="Labutti K."/>
            <person name="Salamov A."/>
            <person name="Andreopoulos B."/>
            <person name="Baker S."/>
            <person name="Barry K."/>
            <person name="Bills G."/>
            <person name="Bluhm B."/>
            <person name="Cannon C."/>
            <person name="Castanera R."/>
            <person name="Culley D."/>
            <person name="Daum C."/>
            <person name="Ezra D."/>
            <person name="Gonzalez J."/>
            <person name="Henrissat B."/>
            <person name="Kuo A."/>
            <person name="Liang C."/>
            <person name="Lipzen A."/>
            <person name="Lutzoni F."/>
            <person name="Magnuson J."/>
            <person name="Mondo S."/>
            <person name="Nolan M."/>
            <person name="Ohm R."/>
            <person name="Pangilinan J."/>
            <person name="Park H.-J."/>
            <person name="Ramirez L."/>
            <person name="Alfaro M."/>
            <person name="Sun H."/>
            <person name="Tritt A."/>
            <person name="Yoshinaga Y."/>
            <person name="Zwiers L.-H."/>
            <person name="Turgeon B."/>
            <person name="Goodwin S."/>
            <person name="Spatafora J."/>
            <person name="Crous P."/>
            <person name="Grigoriev I."/>
        </authorList>
    </citation>
    <scope>NUCLEOTIDE SEQUENCE</scope>
    <source>
        <strain evidence="3">CBS 675.92</strain>
    </source>
</reference>